<evidence type="ECO:0000313" key="2">
    <source>
        <dbReference type="EMBL" id="JAH06994.1"/>
    </source>
</evidence>
<dbReference type="AlphaFoldDB" id="A0A0E9PR60"/>
<accession>A0A0E9PR60</accession>
<evidence type="ECO:0000256" key="1">
    <source>
        <dbReference type="SAM" id="Phobius"/>
    </source>
</evidence>
<reference evidence="2" key="1">
    <citation type="submission" date="2014-11" db="EMBL/GenBank/DDBJ databases">
        <authorList>
            <person name="Amaro Gonzalez C."/>
        </authorList>
    </citation>
    <scope>NUCLEOTIDE SEQUENCE</scope>
</reference>
<feature type="transmembrane region" description="Helical" evidence="1">
    <location>
        <begin position="20"/>
        <end position="37"/>
    </location>
</feature>
<keyword evidence="1" id="KW-0472">Membrane</keyword>
<organism evidence="2">
    <name type="scientific">Anguilla anguilla</name>
    <name type="common">European freshwater eel</name>
    <name type="synonym">Muraena anguilla</name>
    <dbReference type="NCBI Taxonomy" id="7936"/>
    <lineage>
        <taxon>Eukaryota</taxon>
        <taxon>Metazoa</taxon>
        <taxon>Chordata</taxon>
        <taxon>Craniata</taxon>
        <taxon>Vertebrata</taxon>
        <taxon>Euteleostomi</taxon>
        <taxon>Actinopterygii</taxon>
        <taxon>Neopterygii</taxon>
        <taxon>Teleostei</taxon>
        <taxon>Anguilliformes</taxon>
        <taxon>Anguillidae</taxon>
        <taxon>Anguilla</taxon>
    </lineage>
</organism>
<name>A0A0E9PR60_ANGAN</name>
<keyword evidence="1" id="KW-0812">Transmembrane</keyword>
<dbReference type="EMBL" id="GBXM01101583">
    <property type="protein sequence ID" value="JAH06994.1"/>
    <property type="molecule type" value="Transcribed_RNA"/>
</dbReference>
<keyword evidence="1" id="KW-1133">Transmembrane helix</keyword>
<sequence>MFTPCGSQTMELTKIMKITYINAHGCSFMLVCFVLVYKKHFLSIGISGN</sequence>
<proteinExistence type="predicted"/>
<reference evidence="2" key="2">
    <citation type="journal article" date="2015" name="Fish Shellfish Immunol.">
        <title>Early steps in the European eel (Anguilla anguilla)-Vibrio vulnificus interaction in the gills: Role of the RtxA13 toxin.</title>
        <authorList>
            <person name="Callol A."/>
            <person name="Pajuelo D."/>
            <person name="Ebbesson L."/>
            <person name="Teles M."/>
            <person name="MacKenzie S."/>
            <person name="Amaro C."/>
        </authorList>
    </citation>
    <scope>NUCLEOTIDE SEQUENCE</scope>
</reference>
<protein>
    <submittedName>
        <fullName evidence="2">Uncharacterized protein</fullName>
    </submittedName>
</protein>